<dbReference type="Gene3D" id="6.10.360.10">
    <property type="match status" value="1"/>
</dbReference>
<dbReference type="GeneID" id="127222111"/>
<feature type="region of interest" description="Disordered" evidence="10">
    <location>
        <begin position="205"/>
        <end position="248"/>
    </location>
</feature>
<evidence type="ECO:0000256" key="1">
    <source>
        <dbReference type="ARBA" id="ARBA00004245"/>
    </source>
</evidence>
<dbReference type="GO" id="GO:0051015">
    <property type="term" value="F:actin filament binding"/>
    <property type="evidence" value="ECO:0007669"/>
    <property type="project" value="InterPro"/>
</dbReference>
<keyword evidence="12" id="KW-1185">Reference proteome</keyword>
<feature type="compositionally biased region" description="Basic and acidic residues" evidence="10">
    <location>
        <begin position="205"/>
        <end position="222"/>
    </location>
</feature>
<reference evidence="11" key="1">
    <citation type="submission" date="2022-06" db="EMBL/GenBank/DDBJ databases">
        <authorList>
            <person name="Andreotti S."/>
            <person name="Wyler E."/>
        </authorList>
    </citation>
    <scope>NUCLEOTIDE SEQUENCE</scope>
</reference>
<name>A0AAU9Z7N9_PHORO</name>
<dbReference type="AlphaFoldDB" id="A0AAU9Z7N9"/>
<evidence type="ECO:0000256" key="8">
    <source>
        <dbReference type="ARBA" id="ARBA00026168"/>
    </source>
</evidence>
<feature type="compositionally biased region" description="Polar residues" evidence="10">
    <location>
        <begin position="21"/>
        <end position="31"/>
    </location>
</feature>
<dbReference type="GO" id="GO:0043025">
    <property type="term" value="C:neuronal cell body"/>
    <property type="evidence" value="ECO:0007669"/>
    <property type="project" value="TreeGrafter"/>
</dbReference>
<evidence type="ECO:0000313" key="11">
    <source>
        <dbReference type="EMBL" id="CAH6788594.1"/>
    </source>
</evidence>
<evidence type="ECO:0000313" key="12">
    <source>
        <dbReference type="Proteomes" id="UP001152836"/>
    </source>
</evidence>
<dbReference type="SUPFAM" id="SSF48678">
    <property type="entry name" value="Moesin tail domain"/>
    <property type="match status" value="1"/>
</dbReference>
<comment type="subcellular location">
    <subcellularLocation>
        <location evidence="1">Cytoplasm</location>
        <location evidence="1">Cytoskeleton</location>
    </subcellularLocation>
</comment>
<accession>A0AAU9Z7N9</accession>
<dbReference type="GO" id="GO:0005938">
    <property type="term" value="C:cell cortex"/>
    <property type="evidence" value="ECO:0007669"/>
    <property type="project" value="TreeGrafter"/>
</dbReference>
<dbReference type="GO" id="GO:0033269">
    <property type="term" value="C:internode region of axon"/>
    <property type="evidence" value="ECO:0007669"/>
    <property type="project" value="TreeGrafter"/>
</dbReference>
<evidence type="ECO:0000256" key="4">
    <source>
        <dbReference type="ARBA" id="ARBA00022553"/>
    </source>
</evidence>
<proteinExistence type="predicted"/>
<organism evidence="11 12">
    <name type="scientific">Phodopus roborovskii</name>
    <name type="common">Roborovski's desert hamster</name>
    <name type="synonym">Cricetulus roborovskii</name>
    <dbReference type="NCBI Taxonomy" id="109678"/>
    <lineage>
        <taxon>Eukaryota</taxon>
        <taxon>Metazoa</taxon>
        <taxon>Chordata</taxon>
        <taxon>Craniata</taxon>
        <taxon>Vertebrata</taxon>
        <taxon>Euteleostomi</taxon>
        <taxon>Mammalia</taxon>
        <taxon>Eutheria</taxon>
        <taxon>Euarchontoglires</taxon>
        <taxon>Glires</taxon>
        <taxon>Rodentia</taxon>
        <taxon>Myomorpha</taxon>
        <taxon>Muroidea</taxon>
        <taxon>Cricetidae</taxon>
        <taxon>Cricetinae</taxon>
        <taxon>Phodopus</taxon>
    </lineage>
</organism>
<feature type="compositionally biased region" description="Basic and acidic residues" evidence="10">
    <location>
        <begin position="52"/>
        <end position="64"/>
    </location>
</feature>
<evidence type="ECO:0000256" key="7">
    <source>
        <dbReference type="ARBA" id="ARBA00025213"/>
    </source>
</evidence>
<protein>
    <recommendedName>
        <fullName evidence="8">Ermin</fullName>
    </recommendedName>
    <alternativeName>
        <fullName evidence="9">Juxtanodin</fullName>
    </alternativeName>
</protein>
<evidence type="ECO:0000256" key="9">
    <source>
        <dbReference type="ARBA" id="ARBA00031224"/>
    </source>
</evidence>
<comment type="caution">
    <text evidence="11">The sequence shown here is derived from an EMBL/GenBank/DDBJ whole genome shotgun (WGS) entry which is preliminary data.</text>
</comment>
<dbReference type="GO" id="GO:0005856">
    <property type="term" value="C:cytoskeleton"/>
    <property type="evidence" value="ECO:0007669"/>
    <property type="project" value="UniProtKB-SubCell"/>
</dbReference>
<dbReference type="Pfam" id="PF20491">
    <property type="entry name" value="Ermin"/>
    <property type="match status" value="1"/>
</dbReference>
<dbReference type="GO" id="GO:0043209">
    <property type="term" value="C:myelin sheath"/>
    <property type="evidence" value="ECO:0007669"/>
    <property type="project" value="TreeGrafter"/>
</dbReference>
<evidence type="ECO:0000256" key="2">
    <source>
        <dbReference type="ARBA" id="ARBA00011216"/>
    </source>
</evidence>
<comment type="function">
    <text evidence="7">Plays a role in cytoskeletal rearrangements during the late wrapping and/or compaction phases of myelinogenesis as well as in maintenance and stability of myelin sheath in the adult. May play an important role in late-stage oligodendroglia maturation, myelin/Ranvier node formation during CNS development, and in the maintenance and plasticity of related structures in the mature CNS.</text>
</comment>
<dbReference type="Proteomes" id="UP001152836">
    <property type="component" value="Unassembled WGS sequence"/>
</dbReference>
<dbReference type="CTD" id="57471"/>
<keyword evidence="4" id="KW-0597">Phosphoprotein</keyword>
<feature type="region of interest" description="Disordered" evidence="10">
    <location>
        <begin position="1"/>
        <end position="69"/>
    </location>
</feature>
<dbReference type="GO" id="GO:0031344">
    <property type="term" value="P:regulation of cell projection organization"/>
    <property type="evidence" value="ECO:0007669"/>
    <property type="project" value="TreeGrafter"/>
</dbReference>
<keyword evidence="3" id="KW-0963">Cytoplasm</keyword>
<evidence type="ECO:0000256" key="10">
    <source>
        <dbReference type="SAM" id="MobiDB-lite"/>
    </source>
</evidence>
<gene>
    <name evidence="11" type="primary">Ermn</name>
    <name evidence="11" type="ORF">PHOROB_LOCUS6285</name>
</gene>
<dbReference type="GO" id="GO:0030175">
    <property type="term" value="C:filopodium"/>
    <property type="evidence" value="ECO:0007669"/>
    <property type="project" value="TreeGrafter"/>
</dbReference>
<dbReference type="RefSeq" id="XP_051039955.1">
    <property type="nucleotide sequence ID" value="XM_051183998.1"/>
</dbReference>
<dbReference type="PANTHER" id="PTHR47137:SF1">
    <property type="entry name" value="ERMIN"/>
    <property type="match status" value="1"/>
</dbReference>
<keyword evidence="6" id="KW-0206">Cytoskeleton</keyword>
<dbReference type="GO" id="GO:0033270">
    <property type="term" value="C:paranode region of axon"/>
    <property type="evidence" value="ECO:0007669"/>
    <property type="project" value="TreeGrafter"/>
</dbReference>
<dbReference type="GO" id="GO:0007015">
    <property type="term" value="P:actin filament organization"/>
    <property type="evidence" value="ECO:0007669"/>
    <property type="project" value="InterPro"/>
</dbReference>
<evidence type="ECO:0000256" key="6">
    <source>
        <dbReference type="ARBA" id="ARBA00023212"/>
    </source>
</evidence>
<dbReference type="PANTHER" id="PTHR47137">
    <property type="entry name" value="ERMIN"/>
    <property type="match status" value="1"/>
</dbReference>
<dbReference type="EMBL" id="CALSGD010001402">
    <property type="protein sequence ID" value="CAH6788594.1"/>
    <property type="molecule type" value="Genomic_DNA"/>
</dbReference>
<comment type="subunit">
    <text evidence="2">Binds actin.</text>
</comment>
<keyword evidence="5" id="KW-0009">Actin-binding</keyword>
<dbReference type="KEGG" id="prob:127222111"/>
<feature type="compositionally biased region" description="Low complexity" evidence="10">
    <location>
        <begin position="224"/>
        <end position="233"/>
    </location>
</feature>
<dbReference type="InterPro" id="IPR008954">
    <property type="entry name" value="Moesin_tail_sf"/>
</dbReference>
<evidence type="ECO:0000256" key="3">
    <source>
        <dbReference type="ARBA" id="ARBA00022490"/>
    </source>
</evidence>
<evidence type="ECO:0000256" key="5">
    <source>
        <dbReference type="ARBA" id="ARBA00023203"/>
    </source>
</evidence>
<dbReference type="GO" id="GO:0001763">
    <property type="term" value="P:morphogenesis of a branching structure"/>
    <property type="evidence" value="ECO:0007669"/>
    <property type="project" value="TreeGrafter"/>
</dbReference>
<sequence length="282" mass="32510">MTDAPVTLSGTECNGDRPPENGQQHITQTSKDIADADETQPYYRIEPNLEDSPARGHQEDRGNTKENILLPKEPAGEKILHENPEENVFVVHKTIKDLSLQEANAEDMAFREGHPWKKIPLSSSDLEMSTEKKSLVYKSQEHREDENTAYQATEIEWLGFQKSRQVGILHSKCDEEPEVWNEEINEEDIDDCNDDEDEIRVIEFKRKHSEGSQLKEENHVRQDSPLSSPSSQPGTPDEQPMLGKKGDIFRNTYSRYNTISYRKIRKGNTKQRIDEFESMMHL</sequence>
<dbReference type="GO" id="GO:0070062">
    <property type="term" value="C:extracellular exosome"/>
    <property type="evidence" value="ECO:0007669"/>
    <property type="project" value="TreeGrafter"/>
</dbReference>
<dbReference type="GO" id="GO:0008360">
    <property type="term" value="P:regulation of cell shape"/>
    <property type="evidence" value="ECO:0007669"/>
    <property type="project" value="InterPro"/>
</dbReference>
<dbReference type="InterPro" id="IPR045346">
    <property type="entry name" value="Ermin"/>
</dbReference>